<protein>
    <submittedName>
        <fullName evidence="1">Uncharacterized protein</fullName>
    </submittedName>
</protein>
<reference evidence="1" key="1">
    <citation type="submission" date="2021-03" db="EMBL/GenBank/DDBJ databases">
        <title>Leucobacter chromiisoli sp. nov., isolated from chromium-containing soil of chemical plant.</title>
        <authorList>
            <person name="Xu Z."/>
        </authorList>
    </citation>
    <scope>NUCLEOTIDE SEQUENCE</scope>
    <source>
        <strain evidence="1">K 70/01</strain>
    </source>
</reference>
<comment type="caution">
    <text evidence="1">The sequence shown here is derived from an EMBL/GenBank/DDBJ whole genome shotgun (WGS) entry which is preliminary data.</text>
</comment>
<evidence type="ECO:0000313" key="2">
    <source>
        <dbReference type="Proteomes" id="UP000668403"/>
    </source>
</evidence>
<dbReference type="EMBL" id="JAGFBF010000006">
    <property type="protein sequence ID" value="MBO2990974.1"/>
    <property type="molecule type" value="Genomic_DNA"/>
</dbReference>
<accession>A0A939TP73</accession>
<keyword evidence="2" id="KW-1185">Reference proteome</keyword>
<sequence length="62" mass="6741">MERKAVTPTGGIRLEMLPGTGEGIAVDALIDDFLHGDIIGSLHELHEPHRDDHPGHDLGSHR</sequence>
<name>A0A939TP73_9MICO</name>
<dbReference type="RefSeq" id="WP_208240624.1">
    <property type="nucleotide sequence ID" value="NZ_BAAAQU010000001.1"/>
</dbReference>
<gene>
    <name evidence="1" type="ORF">J4H85_13300</name>
</gene>
<dbReference type="AlphaFoldDB" id="A0A939TP73"/>
<evidence type="ECO:0000313" key="1">
    <source>
        <dbReference type="EMBL" id="MBO2990974.1"/>
    </source>
</evidence>
<dbReference type="Proteomes" id="UP000668403">
    <property type="component" value="Unassembled WGS sequence"/>
</dbReference>
<organism evidence="1 2">
    <name type="scientific">Leucobacter tardus</name>
    <dbReference type="NCBI Taxonomy" id="501483"/>
    <lineage>
        <taxon>Bacteria</taxon>
        <taxon>Bacillati</taxon>
        <taxon>Actinomycetota</taxon>
        <taxon>Actinomycetes</taxon>
        <taxon>Micrococcales</taxon>
        <taxon>Microbacteriaceae</taxon>
        <taxon>Leucobacter</taxon>
    </lineage>
</organism>
<proteinExistence type="predicted"/>